<evidence type="ECO:0000259" key="3">
    <source>
        <dbReference type="SMART" id="SM00233"/>
    </source>
</evidence>
<dbReference type="InterPro" id="IPR024774">
    <property type="entry name" value="PH_dom-Mcp5-type"/>
</dbReference>
<feature type="coiled-coil region" evidence="1">
    <location>
        <begin position="176"/>
        <end position="238"/>
    </location>
</feature>
<accession>A0ABP9Z7G9</accession>
<evidence type="ECO:0000256" key="2">
    <source>
        <dbReference type="SAM" id="MobiDB-lite"/>
    </source>
</evidence>
<evidence type="ECO:0000313" key="5">
    <source>
        <dbReference type="Proteomes" id="UP001473302"/>
    </source>
</evidence>
<comment type="caution">
    <text evidence="4">The sequence shown here is derived from an EMBL/GenBank/DDBJ whole genome shotgun (WGS) entry which is preliminary data.</text>
</comment>
<proteinExistence type="predicted"/>
<evidence type="ECO:0000313" key="4">
    <source>
        <dbReference type="EMBL" id="GAA5815007.1"/>
    </source>
</evidence>
<reference evidence="4 5" key="1">
    <citation type="submission" date="2024-04" db="EMBL/GenBank/DDBJ databases">
        <title>genome sequences of Mucor flavus KT1a and Helicostylum pulchrum KT1b strains isolated from the surface of a dry-aged beef.</title>
        <authorList>
            <person name="Toyotome T."/>
            <person name="Hosono M."/>
            <person name="Torimaru M."/>
            <person name="Fukuda K."/>
            <person name="Mikami N."/>
        </authorList>
    </citation>
    <scope>NUCLEOTIDE SEQUENCE [LARGE SCALE GENOMIC DNA]</scope>
    <source>
        <strain evidence="4 5">KT1a</strain>
    </source>
</reference>
<dbReference type="EMBL" id="BAABUK010000023">
    <property type="protein sequence ID" value="GAA5815007.1"/>
    <property type="molecule type" value="Genomic_DNA"/>
</dbReference>
<evidence type="ECO:0000256" key="1">
    <source>
        <dbReference type="SAM" id="Coils"/>
    </source>
</evidence>
<dbReference type="InterPro" id="IPR053005">
    <property type="entry name" value="Nuclear_Pos-Cytoskel_Interact"/>
</dbReference>
<organism evidence="4 5">
    <name type="scientific">Mucor flavus</name>
    <dbReference type="NCBI Taxonomy" id="439312"/>
    <lineage>
        <taxon>Eukaryota</taxon>
        <taxon>Fungi</taxon>
        <taxon>Fungi incertae sedis</taxon>
        <taxon>Mucoromycota</taxon>
        <taxon>Mucoromycotina</taxon>
        <taxon>Mucoromycetes</taxon>
        <taxon>Mucorales</taxon>
        <taxon>Mucorineae</taxon>
        <taxon>Mucoraceae</taxon>
        <taxon>Mucor</taxon>
    </lineage>
</organism>
<dbReference type="Pfam" id="PF12814">
    <property type="entry name" value="Mcp5_PH"/>
    <property type="match status" value="1"/>
</dbReference>
<sequence length="622" mass="71598">MMFEQSSSTITVIDQRRKSSPENKKTTIKIKKLQIGFGLENSHLKNTRFLRSNSDTHYSPPFSSISSSNSSYFSSSSYANSITLPAPPVLAGSTFSSIKKKKKRQLLRASITGSPDLFFKPLPSNQDKRMMMLSSNDTPNHNNPTSDIELATEIGQGLLSEVRRMQSILQERQDSLLTLETERADNQQRIDDLLKQLRYKNETEERLKEDIWNLELTKQDLSHQIRQLSQTIAKTQLEQAKRERQSSLVHQELELLKAAQLNWQEHMHKTQIEYEATLSALNVQLAKLKLEKDAIGSELQQLAKVQQDTREVEQEDENRLRRISEQEIKALQVSLGQAHTVVENLQLDLEKEKQKKIEVDALLRESQETIESMQKSPAVSDTWCQDIKSSLTTLKQVSDTESVSLEYEIDSAIVPKEQFGSIIIQDSFTNNVSSLIKEEKPKRETKPIHPLAPNEFEKSLPFVMHTMIGEWMMKYTRNRIRHSISNKSHRRFFWLHPYNKTLYWSQQEPGVKGGEYKAKSVCIESFLVDQKQSGTTPVIVIKSSVRDIRLQCITKDSHEKWVQSLNDLLKDEPILPQPRKLKTLQAKDKRLSLLLETAPPSTVRQKKMWRMSEANLDFSAVN</sequence>
<feature type="compositionally biased region" description="Basic and acidic residues" evidence="2">
    <location>
        <begin position="14"/>
        <end position="25"/>
    </location>
</feature>
<feature type="domain" description="PH" evidence="3">
    <location>
        <begin position="466"/>
        <end position="572"/>
    </location>
</feature>
<dbReference type="PANTHER" id="PTHR28190">
    <property type="entry name" value="NUCLEAR MIGRATION PROTEIN NUM1"/>
    <property type="match status" value="1"/>
</dbReference>
<dbReference type="PANTHER" id="PTHR28190:SF1">
    <property type="entry name" value="NUCLEAR MIGRATION PROTEIN NUM1"/>
    <property type="match status" value="1"/>
</dbReference>
<keyword evidence="1" id="KW-0175">Coiled coil</keyword>
<dbReference type="SMART" id="SM00233">
    <property type="entry name" value="PH"/>
    <property type="match status" value="1"/>
</dbReference>
<feature type="region of interest" description="Disordered" evidence="2">
    <location>
        <begin position="1"/>
        <end position="25"/>
    </location>
</feature>
<dbReference type="Proteomes" id="UP001473302">
    <property type="component" value="Unassembled WGS sequence"/>
</dbReference>
<dbReference type="SUPFAM" id="SSF50729">
    <property type="entry name" value="PH domain-like"/>
    <property type="match status" value="1"/>
</dbReference>
<gene>
    <name evidence="4" type="ORF">MFLAVUS_008511</name>
</gene>
<name>A0ABP9Z7G9_9FUNG</name>
<protein>
    <recommendedName>
        <fullName evidence="3">PH domain-containing protein</fullName>
    </recommendedName>
</protein>
<feature type="compositionally biased region" description="Polar residues" evidence="2">
    <location>
        <begin position="1"/>
        <end position="12"/>
    </location>
</feature>
<keyword evidence="5" id="KW-1185">Reference proteome</keyword>
<dbReference type="InterPro" id="IPR001849">
    <property type="entry name" value="PH_domain"/>
</dbReference>